<gene>
    <name evidence="1" type="ORF">DB769_20890</name>
</gene>
<name>A0AAQ1BUN9_XANPE</name>
<evidence type="ECO:0000313" key="1">
    <source>
        <dbReference type="EMBL" id="RXD49557.1"/>
    </source>
</evidence>
<accession>A0AAQ1BUN9</accession>
<proteinExistence type="predicted"/>
<comment type="caution">
    <text evidence="1">The sequence shown here is derived from an EMBL/GenBank/DDBJ whole genome shotgun (WGS) entry which is preliminary data.</text>
</comment>
<evidence type="ECO:0000313" key="2">
    <source>
        <dbReference type="Proteomes" id="UP000289372"/>
    </source>
</evidence>
<sequence>MPHRPCCHCAARRCLRCKKYTLVGQLEEAGRPHAWRPDSHGYKDQTDLRVQCKRTERGNALVHCAPLGE</sequence>
<reference evidence="1 2" key="1">
    <citation type="submission" date="2018-02" db="EMBL/GenBank/DDBJ databases">
        <title>Characterization of Xanthomonas diversity in transplant houses and field plants.</title>
        <authorList>
            <person name="Abrahamian P."/>
            <person name="Timilsina S."/>
            <person name="Minsavage G.V."/>
            <person name="Goss E.M."/>
            <person name="Jones J.B."/>
            <person name="Vallad G.E."/>
        </authorList>
    </citation>
    <scope>NUCLEOTIDE SEQUENCE [LARGE SCALE GENOMIC DNA]</scope>
    <source>
        <strain evidence="1 2">GEV2132</strain>
    </source>
</reference>
<dbReference type="AlphaFoldDB" id="A0AAQ1BUN9"/>
<protein>
    <submittedName>
        <fullName evidence="1">Uncharacterized protein</fullName>
    </submittedName>
</protein>
<dbReference type="KEGG" id="xpe:BJD13_18035"/>
<dbReference type="EMBL" id="PUUL01000141">
    <property type="protein sequence ID" value="RXD49557.1"/>
    <property type="molecule type" value="Genomic_DNA"/>
</dbReference>
<organism evidence="1 2">
    <name type="scientific">Xanthomonas perforans</name>
    <dbReference type="NCBI Taxonomy" id="442694"/>
    <lineage>
        <taxon>Bacteria</taxon>
        <taxon>Pseudomonadati</taxon>
        <taxon>Pseudomonadota</taxon>
        <taxon>Gammaproteobacteria</taxon>
        <taxon>Lysobacterales</taxon>
        <taxon>Lysobacteraceae</taxon>
        <taxon>Xanthomonas</taxon>
    </lineage>
</organism>
<dbReference type="Proteomes" id="UP000289372">
    <property type="component" value="Unassembled WGS sequence"/>
</dbReference>